<keyword evidence="1" id="KW-0472">Membrane</keyword>
<keyword evidence="1" id="KW-0812">Transmembrane</keyword>
<evidence type="ECO:0000313" key="2">
    <source>
        <dbReference type="EMBL" id="KGA13532.1"/>
    </source>
</evidence>
<comment type="caution">
    <text evidence="2">The sequence shown here is derived from an EMBL/GenBank/DDBJ whole genome shotgun (WGS) entry which is preliminary data.</text>
</comment>
<name>A0A094PR23_9ZZZZ</name>
<reference evidence="2" key="1">
    <citation type="submission" date="2014-06" db="EMBL/GenBank/DDBJ databases">
        <title>Key roles for freshwater Actinobacteria revealed by deep metagenomic sequencing.</title>
        <authorList>
            <person name="Ghai R."/>
            <person name="Mizuno C.M."/>
            <person name="Picazo A."/>
            <person name="Camacho A."/>
            <person name="Rodriguez-Valera F."/>
        </authorList>
    </citation>
    <scope>NUCLEOTIDE SEQUENCE</scope>
</reference>
<evidence type="ECO:0000256" key="1">
    <source>
        <dbReference type="SAM" id="Phobius"/>
    </source>
</evidence>
<gene>
    <name evidence="2" type="ORF">GM51_19525</name>
</gene>
<sequence>MQGYGERQGVWIGLFIGVIALGLLFALLVTAVDIANCDQRYGAIERWNADPGPRYQDVFPEEFAAWVRECRD</sequence>
<feature type="transmembrane region" description="Helical" evidence="1">
    <location>
        <begin position="12"/>
        <end position="32"/>
    </location>
</feature>
<dbReference type="EMBL" id="JNSL01000183">
    <property type="protein sequence ID" value="KGA13532.1"/>
    <property type="molecule type" value="Genomic_DNA"/>
</dbReference>
<dbReference type="AlphaFoldDB" id="A0A094PR23"/>
<proteinExistence type="predicted"/>
<organism evidence="2">
    <name type="scientific">freshwater metagenome</name>
    <dbReference type="NCBI Taxonomy" id="449393"/>
    <lineage>
        <taxon>unclassified sequences</taxon>
        <taxon>metagenomes</taxon>
        <taxon>ecological metagenomes</taxon>
    </lineage>
</organism>
<keyword evidence="1" id="KW-1133">Transmembrane helix</keyword>
<protein>
    <submittedName>
        <fullName evidence="2">Uncharacterized protein</fullName>
    </submittedName>
</protein>
<accession>A0A094PR23</accession>